<evidence type="ECO:0000256" key="3">
    <source>
        <dbReference type="ARBA" id="ARBA00022598"/>
    </source>
</evidence>
<dbReference type="GO" id="GO:0016874">
    <property type="term" value="F:ligase activity"/>
    <property type="evidence" value="ECO:0007669"/>
    <property type="project" value="UniProtKB-KW"/>
</dbReference>
<keyword evidence="1" id="KW-0596">Phosphopantetheine</keyword>
<dbReference type="Gene3D" id="3.40.50.12780">
    <property type="entry name" value="N-terminal domain of ligase-like"/>
    <property type="match status" value="1"/>
</dbReference>
<dbReference type="GO" id="GO:0043041">
    <property type="term" value="P:amino acid activation for nonribosomal peptide biosynthetic process"/>
    <property type="evidence" value="ECO:0007669"/>
    <property type="project" value="TreeGrafter"/>
</dbReference>
<feature type="domain" description="Carrier" evidence="5">
    <location>
        <begin position="1011"/>
        <end position="1087"/>
    </location>
</feature>
<dbReference type="PROSITE" id="PS00455">
    <property type="entry name" value="AMP_BINDING"/>
    <property type="match status" value="1"/>
</dbReference>
<dbReference type="InterPro" id="IPR020806">
    <property type="entry name" value="PKS_PP-bd"/>
</dbReference>
<dbReference type="InterPro" id="IPR036736">
    <property type="entry name" value="ACP-like_sf"/>
</dbReference>
<dbReference type="GO" id="GO:0005737">
    <property type="term" value="C:cytoplasm"/>
    <property type="evidence" value="ECO:0007669"/>
    <property type="project" value="TreeGrafter"/>
</dbReference>
<dbReference type="CDD" id="cd05918">
    <property type="entry name" value="A_NRPS_SidN3_like"/>
    <property type="match status" value="1"/>
</dbReference>
<dbReference type="FunFam" id="3.40.50.980:FF:000001">
    <property type="entry name" value="Non-ribosomal peptide synthetase"/>
    <property type="match status" value="1"/>
</dbReference>
<dbReference type="GO" id="GO:0031177">
    <property type="term" value="F:phosphopantetheine binding"/>
    <property type="evidence" value="ECO:0007669"/>
    <property type="project" value="InterPro"/>
</dbReference>
<name>A0AAN7Z2B0_9PEZI</name>
<dbReference type="InterPro" id="IPR010071">
    <property type="entry name" value="AA_adenyl_dom"/>
</dbReference>
<accession>A0AAN7Z2B0</accession>
<dbReference type="InterPro" id="IPR020845">
    <property type="entry name" value="AMP-binding_CS"/>
</dbReference>
<dbReference type="NCBIfam" id="TIGR01733">
    <property type="entry name" value="AA-adenyl-dom"/>
    <property type="match status" value="1"/>
</dbReference>
<sequence>MAALLSGDRVSRRAQDAPTVEPFSLLDDSLVTSFRESMMQHLQTPLDDVVDIYPLSPMQIALIASSAKSPGSYMRKLTFKLPPNVDLDQMEAAVRQVVEHQEILRTAFIANIEGVWAQAVLRHVWTIQRRSCPQNPEKVFDGKDDVPQFHAPAAFYLEKTDSYVHLSAIIHHAAMDGASLQMIANDLQCAYSAQLLPDRPSYCTFIQRLEMTLSKDNSRKAWEDFLDRPLPTQFPLPETLETTEQPGQCVVQVRMPSPTESEWSSSEILTAALAILLRQTSNAPSICFGLVLSGRMDNFAGIESIAGPTFTTIPMICDAGPALSMDSLLRRLREDLQTIRTHEQFGLHNISKLNDCARQATSFTTLMVIQPKREAEGLGIFSQYTCEALRPTNQYPLEIECHLSKGSAEIVVAYDGKVVGATEAGWLTNHFKRIVEKELCENDRLMKPWQDAMMLTDEDEGQIDAWNSTVIDLDIRPLHTCFSETAFKRPEAVAVMSHDTVYTYDELNRMSSILACHLISRGVGRCDMVPLMFEKSAVAIVAILAILKAGAAYVPLDPLHPHARLQSIKKGIRIDIVLCSPQMQDRCQLWDKKVLVDHSLLLQLQNQAQSYQLTRTVSPEDPAYIMFTSGSSGEPKGVVISHGAASTSIRDQVSAFGLAPSTRVMNFCSFTFDVSVMEIFATLSSGATLFIPSEEDRTSHLAQYICDNKVQTAILTPTVVRSFLAPERVPSLRQLILVGEPCSQKLIQEWCNRVQLINDYGPTETTIDSATNTNITENTKPTNVGKPISGNLWIVRESDPGQLSPLGVAGELLISGPTLANGYLNDAEKTSQAFIDGSALPWTHRMTAKPLRLYKTGDLARYSQNGEIHILGRIDSQIKLKGLRIEVQEIEHVLESFDTSVRAGVVLTKSASGADSLFAAVSKEEWRQGPDVSVLELTEEMRNWVDEISNHSATLLPTYMRPAIIVPLTHLPTITSGKLDRRGLRRIAERLGEKMSTLQQSQTSSNNRKTMVLSQAESDLRDQWAKILGVDVSQIYPDSSFFAMGGDSLAAMKLSSAYGSTNRKLSVKSIFQFPTLGAMTKAIETVATGEAPAPVAATRQHWLPKMKLSKSLFDTVAEACNVVAQEIEDVYPCSPLQENLFAASLLSSGAYYARIAYTLAPEVDLAKFCASWEAVYQRNPILRTRIVRDNQQATRYLQAVIRQQVQWRTVDTEEAVTNDPR</sequence>
<dbReference type="Gene3D" id="3.30.559.30">
    <property type="entry name" value="Nonribosomal peptide synthetase, condensation domain"/>
    <property type="match status" value="1"/>
</dbReference>
<dbReference type="SUPFAM" id="SSF47336">
    <property type="entry name" value="ACP-like"/>
    <property type="match status" value="1"/>
</dbReference>
<dbReference type="PROSITE" id="PS50075">
    <property type="entry name" value="CARRIER"/>
    <property type="match status" value="1"/>
</dbReference>
<evidence type="ECO:0000259" key="5">
    <source>
        <dbReference type="PROSITE" id="PS50075"/>
    </source>
</evidence>
<dbReference type="InterPro" id="IPR009081">
    <property type="entry name" value="PP-bd_ACP"/>
</dbReference>
<comment type="similarity">
    <text evidence="4">Belongs to the NRP synthetase family.</text>
</comment>
<evidence type="ECO:0000313" key="6">
    <source>
        <dbReference type="EMBL" id="KAK5626542.1"/>
    </source>
</evidence>
<evidence type="ECO:0000256" key="2">
    <source>
        <dbReference type="ARBA" id="ARBA00022553"/>
    </source>
</evidence>
<dbReference type="Pfam" id="PF00501">
    <property type="entry name" value="AMP-binding"/>
    <property type="match status" value="1"/>
</dbReference>
<keyword evidence="7" id="KW-1185">Reference proteome</keyword>
<dbReference type="AlphaFoldDB" id="A0AAN7Z2B0"/>
<dbReference type="PANTHER" id="PTHR45527">
    <property type="entry name" value="NONRIBOSOMAL PEPTIDE SYNTHETASE"/>
    <property type="match status" value="1"/>
</dbReference>
<dbReference type="SMART" id="SM00823">
    <property type="entry name" value="PKS_PP"/>
    <property type="match status" value="1"/>
</dbReference>
<dbReference type="InterPro" id="IPR045851">
    <property type="entry name" value="AMP-bd_C_sf"/>
</dbReference>
<dbReference type="Pfam" id="PF00668">
    <property type="entry name" value="Condensation"/>
    <property type="match status" value="1"/>
</dbReference>
<dbReference type="InterPro" id="IPR042099">
    <property type="entry name" value="ANL_N_sf"/>
</dbReference>
<dbReference type="InterPro" id="IPR001242">
    <property type="entry name" value="Condensation_dom"/>
</dbReference>
<comment type="caution">
    <text evidence="6">The sequence shown here is derived from an EMBL/GenBank/DDBJ whole genome shotgun (WGS) entry which is preliminary data.</text>
</comment>
<keyword evidence="2" id="KW-0597">Phosphoprotein</keyword>
<dbReference type="InterPro" id="IPR023213">
    <property type="entry name" value="CAT-like_dom_sf"/>
</dbReference>
<evidence type="ECO:0000313" key="7">
    <source>
        <dbReference type="Proteomes" id="UP001305414"/>
    </source>
</evidence>
<gene>
    <name evidence="6" type="ORF">RRF57_002257</name>
</gene>
<dbReference type="PANTHER" id="PTHR45527:SF16">
    <property type="entry name" value="NONRIBOSOMAL PEPTIDE SYNTHASE ATNA-RELATED"/>
    <property type="match status" value="1"/>
</dbReference>
<protein>
    <recommendedName>
        <fullName evidence="5">Carrier domain-containing protein</fullName>
    </recommendedName>
</protein>
<dbReference type="SUPFAM" id="SSF56801">
    <property type="entry name" value="Acetyl-CoA synthetase-like"/>
    <property type="match status" value="1"/>
</dbReference>
<dbReference type="Gene3D" id="1.10.1200.10">
    <property type="entry name" value="ACP-like"/>
    <property type="match status" value="1"/>
</dbReference>
<keyword evidence="3" id="KW-0436">Ligase</keyword>
<dbReference type="SUPFAM" id="SSF52777">
    <property type="entry name" value="CoA-dependent acyltransferases"/>
    <property type="match status" value="3"/>
</dbReference>
<reference evidence="6 7" key="1">
    <citation type="submission" date="2023-10" db="EMBL/GenBank/DDBJ databases">
        <title>Draft genome sequence of Xylaria bambusicola isolate GMP-LS, the root and basal stem rot pathogen of sugarcane in Indonesia.</title>
        <authorList>
            <person name="Selvaraj P."/>
            <person name="Muralishankar V."/>
            <person name="Muruganantham S."/>
            <person name="Sp S."/>
            <person name="Haryani S."/>
            <person name="Lau K.J.X."/>
            <person name="Naqvi N.I."/>
        </authorList>
    </citation>
    <scope>NUCLEOTIDE SEQUENCE [LARGE SCALE GENOMIC DNA]</scope>
    <source>
        <strain evidence="6">GMP-LS</strain>
    </source>
</reference>
<dbReference type="Gene3D" id="3.30.300.30">
    <property type="match status" value="1"/>
</dbReference>
<evidence type="ECO:0000256" key="4">
    <source>
        <dbReference type="ARBA" id="ARBA00029454"/>
    </source>
</evidence>
<organism evidence="6 7">
    <name type="scientific">Xylaria bambusicola</name>
    <dbReference type="NCBI Taxonomy" id="326684"/>
    <lineage>
        <taxon>Eukaryota</taxon>
        <taxon>Fungi</taxon>
        <taxon>Dikarya</taxon>
        <taxon>Ascomycota</taxon>
        <taxon>Pezizomycotina</taxon>
        <taxon>Sordariomycetes</taxon>
        <taxon>Xylariomycetidae</taxon>
        <taxon>Xylariales</taxon>
        <taxon>Xylariaceae</taxon>
        <taxon>Xylaria</taxon>
    </lineage>
</organism>
<dbReference type="Gene3D" id="3.30.559.10">
    <property type="entry name" value="Chloramphenicol acetyltransferase-like domain"/>
    <property type="match status" value="2"/>
</dbReference>
<dbReference type="Pfam" id="PF00550">
    <property type="entry name" value="PP-binding"/>
    <property type="match status" value="1"/>
</dbReference>
<dbReference type="EMBL" id="JAWHQM010000003">
    <property type="protein sequence ID" value="KAK5626542.1"/>
    <property type="molecule type" value="Genomic_DNA"/>
</dbReference>
<dbReference type="InterPro" id="IPR000873">
    <property type="entry name" value="AMP-dep_synth/lig_dom"/>
</dbReference>
<dbReference type="FunFam" id="3.40.50.12780:FF:000012">
    <property type="entry name" value="Non-ribosomal peptide synthetase"/>
    <property type="match status" value="1"/>
</dbReference>
<dbReference type="GO" id="GO:0044550">
    <property type="term" value="P:secondary metabolite biosynthetic process"/>
    <property type="evidence" value="ECO:0007669"/>
    <property type="project" value="TreeGrafter"/>
</dbReference>
<proteinExistence type="inferred from homology"/>
<dbReference type="Proteomes" id="UP001305414">
    <property type="component" value="Unassembled WGS sequence"/>
</dbReference>
<evidence type="ECO:0000256" key="1">
    <source>
        <dbReference type="ARBA" id="ARBA00022450"/>
    </source>
</evidence>